<dbReference type="GO" id="GO:0050660">
    <property type="term" value="F:flavin adenine dinucleotide binding"/>
    <property type="evidence" value="ECO:0007669"/>
    <property type="project" value="TreeGrafter"/>
</dbReference>
<dbReference type="Pfam" id="PF00175">
    <property type="entry name" value="NAD_binding_1"/>
    <property type="match status" value="1"/>
</dbReference>
<dbReference type="PROSITE" id="PS51384">
    <property type="entry name" value="FAD_FR"/>
    <property type="match status" value="1"/>
</dbReference>
<evidence type="ECO:0000256" key="8">
    <source>
        <dbReference type="ARBA" id="ARBA00022989"/>
    </source>
</evidence>
<keyword evidence="16" id="KW-1185">Reference proteome</keyword>
<evidence type="ECO:0000256" key="7">
    <source>
        <dbReference type="ARBA" id="ARBA00022827"/>
    </source>
</evidence>
<protein>
    <submittedName>
        <fullName evidence="15">Predicted ferric reductase</fullName>
    </submittedName>
</protein>
<evidence type="ECO:0000256" key="2">
    <source>
        <dbReference type="ARBA" id="ARBA00004141"/>
    </source>
</evidence>
<dbReference type="InterPro" id="IPR039261">
    <property type="entry name" value="FNR_nucleotide-bd"/>
</dbReference>
<dbReference type="OrthoDB" id="9792185at2"/>
<keyword evidence="7" id="KW-0274">FAD</keyword>
<name>A0A285NDK5_9HYPH</name>
<comment type="subcellular location">
    <subcellularLocation>
        <location evidence="2">Membrane</location>
        <topology evidence="2">Multi-pass membrane protein</topology>
    </subcellularLocation>
</comment>
<keyword evidence="10" id="KW-0408">Iron</keyword>
<feature type="transmembrane region" description="Helical" evidence="13">
    <location>
        <begin position="67"/>
        <end position="86"/>
    </location>
</feature>
<dbReference type="Pfam" id="PF01794">
    <property type="entry name" value="Ferric_reduct"/>
    <property type="match status" value="1"/>
</dbReference>
<feature type="domain" description="FAD-binding FR-type" evidence="14">
    <location>
        <begin position="191"/>
        <end position="290"/>
    </location>
</feature>
<feature type="transmembrane region" description="Helical" evidence="13">
    <location>
        <begin position="140"/>
        <end position="159"/>
    </location>
</feature>
<comment type="cofactor">
    <cofactor evidence="1">
        <name>FAD</name>
        <dbReference type="ChEBI" id="CHEBI:57692"/>
    </cofactor>
</comment>
<dbReference type="Gene3D" id="2.40.30.10">
    <property type="entry name" value="Translation factors"/>
    <property type="match status" value="1"/>
</dbReference>
<evidence type="ECO:0000256" key="4">
    <source>
        <dbReference type="ARBA" id="ARBA00022692"/>
    </source>
</evidence>
<dbReference type="InterPro" id="IPR001433">
    <property type="entry name" value="OxRdtase_FAD/NAD-bd"/>
</dbReference>
<proteinExistence type="predicted"/>
<dbReference type="GO" id="GO:0016491">
    <property type="term" value="F:oxidoreductase activity"/>
    <property type="evidence" value="ECO:0007669"/>
    <property type="project" value="UniProtKB-KW"/>
</dbReference>
<organism evidence="15 16">
    <name type="scientific">Cohaesibacter gelatinilyticus</name>
    <dbReference type="NCBI Taxonomy" id="372072"/>
    <lineage>
        <taxon>Bacteria</taxon>
        <taxon>Pseudomonadati</taxon>
        <taxon>Pseudomonadota</taxon>
        <taxon>Alphaproteobacteria</taxon>
        <taxon>Hyphomicrobiales</taxon>
        <taxon>Cohaesibacteraceae</taxon>
    </lineage>
</organism>
<keyword evidence="5" id="KW-0001">2Fe-2S</keyword>
<evidence type="ECO:0000256" key="9">
    <source>
        <dbReference type="ARBA" id="ARBA00023002"/>
    </source>
</evidence>
<feature type="transmembrane region" description="Helical" evidence="13">
    <location>
        <begin position="112"/>
        <end position="133"/>
    </location>
</feature>
<feature type="transmembrane region" description="Helical" evidence="13">
    <location>
        <begin position="165"/>
        <end position="190"/>
    </location>
</feature>
<keyword evidence="3" id="KW-0285">Flavoprotein</keyword>
<evidence type="ECO:0000256" key="1">
    <source>
        <dbReference type="ARBA" id="ARBA00001974"/>
    </source>
</evidence>
<sequence length="445" mass="49513">MKATGLILLLAAILAPLYWFVPMLATHSTEAVISQYIGCAALIAMGMTQLMATRFRWLELLFGSLDRIYVVHKWTGIGAIVAVLLHDTLDAEVKGLGGETALTDLAETMGEFSYYGLLVLVGITIATFIPYHWWRWTHKLMGAFFALGAFHYVFMLKPFSIWDPLGLYVSAFCALGILCYLYTLLPFGFLHGRFGYRINEIKQSGDALAVSLEPEKSGLSHHAGQFAFIRFEGQGKSEVHPFTISKAPDASKSLRFTIKPLGDDTRHFASKLNAGDRASVSPAFGHFARTNGKRPEIWLAGGVGVTPFAAFAQTVTQDSAPVHFFYCTPNRRRASHVEEFEALAKTNNNFHFHLIETESQGRLNADKIEAALDFPISKATAFFCGPEAMRESLKSALRSKGLAARRFKYEEFEIRSGIGLEPIFKILLKLIGAAFDRYQTSRQTR</sequence>
<evidence type="ECO:0000256" key="3">
    <source>
        <dbReference type="ARBA" id="ARBA00022630"/>
    </source>
</evidence>
<dbReference type="InterPro" id="IPR017938">
    <property type="entry name" value="Riboflavin_synthase-like_b-brl"/>
</dbReference>
<dbReference type="RefSeq" id="WP_097152368.1">
    <property type="nucleotide sequence ID" value="NZ_OBEL01000001.1"/>
</dbReference>
<evidence type="ECO:0000256" key="13">
    <source>
        <dbReference type="SAM" id="Phobius"/>
    </source>
</evidence>
<dbReference type="EMBL" id="OBEL01000001">
    <property type="protein sequence ID" value="SNZ07604.1"/>
    <property type="molecule type" value="Genomic_DNA"/>
</dbReference>
<evidence type="ECO:0000256" key="6">
    <source>
        <dbReference type="ARBA" id="ARBA00022723"/>
    </source>
</evidence>
<dbReference type="SUPFAM" id="SSF52343">
    <property type="entry name" value="Ferredoxin reductase-like, C-terminal NADP-linked domain"/>
    <property type="match status" value="1"/>
</dbReference>
<keyword evidence="9" id="KW-0560">Oxidoreductase</keyword>
<dbReference type="GO" id="GO:0046872">
    <property type="term" value="F:metal ion binding"/>
    <property type="evidence" value="ECO:0007669"/>
    <property type="project" value="UniProtKB-KW"/>
</dbReference>
<dbReference type="InterPro" id="IPR013112">
    <property type="entry name" value="FAD-bd_8"/>
</dbReference>
<keyword evidence="4 13" id="KW-0812">Transmembrane</keyword>
<keyword evidence="6" id="KW-0479">Metal-binding</keyword>
<dbReference type="Gene3D" id="3.40.50.80">
    <property type="entry name" value="Nucleotide-binding domain of ferredoxin-NADP reductase (FNR) module"/>
    <property type="match status" value="1"/>
</dbReference>
<keyword evidence="11" id="KW-0411">Iron-sulfur</keyword>
<evidence type="ECO:0000256" key="10">
    <source>
        <dbReference type="ARBA" id="ARBA00023004"/>
    </source>
</evidence>
<dbReference type="InterPro" id="IPR017927">
    <property type="entry name" value="FAD-bd_FR_type"/>
</dbReference>
<dbReference type="Pfam" id="PF08022">
    <property type="entry name" value="FAD_binding_8"/>
    <property type="match status" value="1"/>
</dbReference>
<evidence type="ECO:0000313" key="16">
    <source>
        <dbReference type="Proteomes" id="UP000219439"/>
    </source>
</evidence>
<evidence type="ECO:0000256" key="5">
    <source>
        <dbReference type="ARBA" id="ARBA00022714"/>
    </source>
</evidence>
<dbReference type="SUPFAM" id="SSF63380">
    <property type="entry name" value="Riboflavin synthase domain-like"/>
    <property type="match status" value="1"/>
</dbReference>
<gene>
    <name evidence="15" type="ORF">SAMN06265368_1139</name>
</gene>
<dbReference type="Proteomes" id="UP000219439">
    <property type="component" value="Unassembled WGS sequence"/>
</dbReference>
<evidence type="ECO:0000256" key="12">
    <source>
        <dbReference type="ARBA" id="ARBA00023136"/>
    </source>
</evidence>
<dbReference type="GO" id="GO:0051537">
    <property type="term" value="F:2 iron, 2 sulfur cluster binding"/>
    <property type="evidence" value="ECO:0007669"/>
    <property type="project" value="UniProtKB-KW"/>
</dbReference>
<dbReference type="PANTHER" id="PTHR47354">
    <property type="entry name" value="NADH OXIDOREDUCTASE HCR"/>
    <property type="match status" value="1"/>
</dbReference>
<feature type="transmembrane region" description="Helical" evidence="13">
    <location>
        <begin position="35"/>
        <end position="55"/>
    </location>
</feature>
<evidence type="ECO:0000313" key="15">
    <source>
        <dbReference type="EMBL" id="SNZ07604.1"/>
    </source>
</evidence>
<keyword evidence="12 13" id="KW-0472">Membrane</keyword>
<keyword evidence="8 13" id="KW-1133">Transmembrane helix</keyword>
<dbReference type="InterPro" id="IPR013130">
    <property type="entry name" value="Fe3_Rdtase_TM_dom"/>
</dbReference>
<dbReference type="GO" id="GO:0016020">
    <property type="term" value="C:membrane"/>
    <property type="evidence" value="ECO:0007669"/>
    <property type="project" value="UniProtKB-SubCell"/>
</dbReference>
<dbReference type="AlphaFoldDB" id="A0A285NDK5"/>
<accession>A0A285NDK5</accession>
<reference evidence="15 16" key="1">
    <citation type="submission" date="2017-09" db="EMBL/GenBank/DDBJ databases">
        <authorList>
            <person name="Ehlers B."/>
            <person name="Leendertz F.H."/>
        </authorList>
    </citation>
    <scope>NUCLEOTIDE SEQUENCE [LARGE SCALE GENOMIC DNA]</scope>
    <source>
        <strain evidence="15 16">DSM 18289</strain>
    </source>
</reference>
<dbReference type="InterPro" id="IPR050415">
    <property type="entry name" value="MRET"/>
</dbReference>
<evidence type="ECO:0000259" key="14">
    <source>
        <dbReference type="PROSITE" id="PS51384"/>
    </source>
</evidence>
<evidence type="ECO:0000256" key="11">
    <source>
        <dbReference type="ARBA" id="ARBA00023014"/>
    </source>
</evidence>
<dbReference type="CDD" id="cd06198">
    <property type="entry name" value="FNR_like_3"/>
    <property type="match status" value="1"/>
</dbReference>
<dbReference type="PANTHER" id="PTHR47354:SF8">
    <property type="entry name" value="1,2-PHENYLACETYL-COA EPOXIDASE, SUBUNIT E"/>
    <property type="match status" value="1"/>
</dbReference>